<protein>
    <submittedName>
        <fullName evidence="3">Hypothetical_protein</fullName>
    </submittedName>
</protein>
<evidence type="ECO:0000256" key="1">
    <source>
        <dbReference type="SAM" id="MobiDB-lite"/>
    </source>
</evidence>
<gene>
    <name evidence="2" type="ORF">HINF_LOCUS25394</name>
    <name evidence="3" type="ORF">HINF_LOCUS73622</name>
</gene>
<evidence type="ECO:0000313" key="2">
    <source>
        <dbReference type="EMBL" id="CAI9937749.1"/>
    </source>
</evidence>
<dbReference type="Proteomes" id="UP001642409">
    <property type="component" value="Unassembled WGS sequence"/>
</dbReference>
<dbReference type="EMBL" id="CAXDID020000607">
    <property type="protein sequence ID" value="CAL6106191.1"/>
    <property type="molecule type" value="Genomic_DNA"/>
</dbReference>
<accession>A0AA86U2D1</accession>
<feature type="compositionally biased region" description="Low complexity" evidence="1">
    <location>
        <begin position="52"/>
        <end position="63"/>
    </location>
</feature>
<evidence type="ECO:0000313" key="4">
    <source>
        <dbReference type="Proteomes" id="UP001642409"/>
    </source>
</evidence>
<feature type="region of interest" description="Disordered" evidence="1">
    <location>
        <begin position="39"/>
        <end position="65"/>
    </location>
</feature>
<reference evidence="3 4" key="2">
    <citation type="submission" date="2024-07" db="EMBL/GenBank/DDBJ databases">
        <authorList>
            <person name="Akdeniz Z."/>
        </authorList>
    </citation>
    <scope>NUCLEOTIDE SEQUENCE [LARGE SCALE GENOMIC DNA]</scope>
</reference>
<organism evidence="2">
    <name type="scientific">Hexamita inflata</name>
    <dbReference type="NCBI Taxonomy" id="28002"/>
    <lineage>
        <taxon>Eukaryota</taxon>
        <taxon>Metamonada</taxon>
        <taxon>Diplomonadida</taxon>
        <taxon>Hexamitidae</taxon>
        <taxon>Hexamitinae</taxon>
        <taxon>Hexamita</taxon>
    </lineage>
</organism>
<evidence type="ECO:0000313" key="3">
    <source>
        <dbReference type="EMBL" id="CAL6106191.1"/>
    </source>
</evidence>
<comment type="caution">
    <text evidence="2">The sequence shown here is derived from an EMBL/GenBank/DDBJ whole genome shotgun (WGS) entry which is preliminary data.</text>
</comment>
<dbReference type="EMBL" id="CATOUU010000651">
    <property type="protein sequence ID" value="CAI9937749.1"/>
    <property type="molecule type" value="Genomic_DNA"/>
</dbReference>
<feature type="compositionally biased region" description="Polar residues" evidence="1">
    <location>
        <begin position="39"/>
        <end position="51"/>
    </location>
</feature>
<reference evidence="2" key="1">
    <citation type="submission" date="2023-06" db="EMBL/GenBank/DDBJ databases">
        <authorList>
            <person name="Kurt Z."/>
        </authorList>
    </citation>
    <scope>NUCLEOTIDE SEQUENCE</scope>
</reference>
<sequence>MDLSRKQIILIQLDKSFEAKKRRTSELIRDYPAAYDCQNEGQISTRSSKNTQQYGPNGQYGYGASTQRKQTKRGCGEKNKQLHCFIIIESKLNILLECGLKIFHLTTYFTQSFSKLLILPSYCTMSIVPIIQKLIICSNL</sequence>
<dbReference type="AlphaFoldDB" id="A0AA86U2D1"/>
<keyword evidence="4" id="KW-1185">Reference proteome</keyword>
<proteinExistence type="predicted"/>
<name>A0AA86U2D1_9EUKA</name>